<dbReference type="AlphaFoldDB" id="A0A8K0G3E3"/>
<accession>A0A8K0G3E3</accession>
<organism evidence="2 3">
    <name type="scientific">Ignelater luminosus</name>
    <name type="common">Cucubano</name>
    <name type="synonym">Pyrophorus luminosus</name>
    <dbReference type="NCBI Taxonomy" id="2038154"/>
    <lineage>
        <taxon>Eukaryota</taxon>
        <taxon>Metazoa</taxon>
        <taxon>Ecdysozoa</taxon>
        <taxon>Arthropoda</taxon>
        <taxon>Hexapoda</taxon>
        <taxon>Insecta</taxon>
        <taxon>Pterygota</taxon>
        <taxon>Neoptera</taxon>
        <taxon>Endopterygota</taxon>
        <taxon>Coleoptera</taxon>
        <taxon>Polyphaga</taxon>
        <taxon>Elateriformia</taxon>
        <taxon>Elateroidea</taxon>
        <taxon>Elateridae</taxon>
        <taxon>Agrypninae</taxon>
        <taxon>Pyrophorini</taxon>
        <taxon>Ignelater</taxon>
    </lineage>
</organism>
<dbReference type="SMART" id="SM00587">
    <property type="entry name" value="CHK"/>
    <property type="match status" value="1"/>
</dbReference>
<dbReference type="OrthoDB" id="8250698at2759"/>
<dbReference type="EMBL" id="VTPC01085950">
    <property type="protein sequence ID" value="KAF2886932.1"/>
    <property type="molecule type" value="Genomic_DNA"/>
</dbReference>
<dbReference type="InterPro" id="IPR011009">
    <property type="entry name" value="Kinase-like_dom_sf"/>
</dbReference>
<sequence>MGAPEWVSRELLQNALREFFSNKDIQILGYTSSAAVPAGDNYTSDLFRTSITYRTGQNGNRDAISVIIKCSPEAREQMRQLVAEIRMFEIEAEMYMKTLPALQKIIGDTCSLSAKFIYFTKVPYRIIMFEDLAPLGFRMYDRQQGFDLEHCLMVIDKMACQHAASVVLHEKDPVLIADYKVGLYSSNSMIAGWVMTGWDALTQATAKWPGYEKYSCKLKVLREKVITKTVATLERKLGAFHVLNHGDAWVNNFLFSYTPKGKLKDFRFVDYQMVVYSSPAIDLHYFWATSPKMEVRKEHLDTILDRYYAQLLHNLSRFQYSLERVPTRSQFLKDFESKAFYGKQSY</sequence>
<keyword evidence="3" id="KW-1185">Reference proteome</keyword>
<evidence type="ECO:0000259" key="1">
    <source>
        <dbReference type="SMART" id="SM00587"/>
    </source>
</evidence>
<dbReference type="Proteomes" id="UP000801492">
    <property type="component" value="Unassembled WGS sequence"/>
</dbReference>
<feature type="domain" description="CHK kinase-like" evidence="1">
    <location>
        <begin position="127"/>
        <end position="317"/>
    </location>
</feature>
<dbReference type="PANTHER" id="PTHR11012:SF56">
    <property type="entry name" value="CHK KINASE-LIKE DOMAIN-CONTAINING PROTEIN-RELATED"/>
    <property type="match status" value="1"/>
</dbReference>
<comment type="caution">
    <text evidence="2">The sequence shown here is derived from an EMBL/GenBank/DDBJ whole genome shotgun (WGS) entry which is preliminary data.</text>
</comment>
<evidence type="ECO:0000313" key="2">
    <source>
        <dbReference type="EMBL" id="KAF2886932.1"/>
    </source>
</evidence>
<dbReference type="SUPFAM" id="SSF56112">
    <property type="entry name" value="Protein kinase-like (PK-like)"/>
    <property type="match status" value="1"/>
</dbReference>
<dbReference type="InterPro" id="IPR004119">
    <property type="entry name" value="EcKL"/>
</dbReference>
<reference evidence="2" key="1">
    <citation type="submission" date="2019-08" db="EMBL/GenBank/DDBJ databases">
        <title>The genome of the North American firefly Photinus pyralis.</title>
        <authorList>
            <consortium name="Photinus pyralis genome working group"/>
            <person name="Fallon T.R."/>
            <person name="Sander Lower S.E."/>
            <person name="Weng J.-K."/>
        </authorList>
    </citation>
    <scope>NUCLEOTIDE SEQUENCE</scope>
    <source>
        <strain evidence="2">TRF0915ILg1</strain>
        <tissue evidence="2">Whole body</tissue>
    </source>
</reference>
<dbReference type="InterPro" id="IPR015897">
    <property type="entry name" value="CHK_kinase-like"/>
</dbReference>
<protein>
    <recommendedName>
        <fullName evidence="1">CHK kinase-like domain-containing protein</fullName>
    </recommendedName>
</protein>
<dbReference type="Pfam" id="PF02958">
    <property type="entry name" value="EcKL"/>
    <property type="match status" value="1"/>
</dbReference>
<name>A0A8K0G3E3_IGNLU</name>
<dbReference type="PANTHER" id="PTHR11012">
    <property type="entry name" value="PROTEIN KINASE-LIKE DOMAIN-CONTAINING"/>
    <property type="match status" value="1"/>
</dbReference>
<evidence type="ECO:0000313" key="3">
    <source>
        <dbReference type="Proteomes" id="UP000801492"/>
    </source>
</evidence>
<dbReference type="Gene3D" id="3.90.1200.10">
    <property type="match status" value="1"/>
</dbReference>
<proteinExistence type="predicted"/>
<gene>
    <name evidence="2" type="ORF">ILUMI_19241</name>
</gene>